<dbReference type="EC" id="3.1.3.2" evidence="3"/>
<evidence type="ECO:0000256" key="6">
    <source>
        <dbReference type="ARBA" id="ARBA00023157"/>
    </source>
</evidence>
<evidence type="ECO:0000313" key="9">
    <source>
        <dbReference type="EMBL" id="GMT15588.1"/>
    </source>
</evidence>
<keyword evidence="4 8" id="KW-0732">Signal</keyword>
<dbReference type="Gene3D" id="3.40.50.1240">
    <property type="entry name" value="Phosphoglycerate mutase-like"/>
    <property type="match status" value="1"/>
</dbReference>
<evidence type="ECO:0000313" key="10">
    <source>
        <dbReference type="Proteomes" id="UP001432322"/>
    </source>
</evidence>
<dbReference type="Proteomes" id="UP001432322">
    <property type="component" value="Unassembled WGS sequence"/>
</dbReference>
<protein>
    <recommendedName>
        <fullName evidence="3">acid phosphatase</fullName>
        <ecNumber evidence="3">3.1.3.2</ecNumber>
    </recommendedName>
</protein>
<evidence type="ECO:0000256" key="5">
    <source>
        <dbReference type="ARBA" id="ARBA00022801"/>
    </source>
</evidence>
<dbReference type="InterPro" id="IPR050645">
    <property type="entry name" value="Histidine_acid_phosphatase"/>
</dbReference>
<evidence type="ECO:0000256" key="1">
    <source>
        <dbReference type="ARBA" id="ARBA00000032"/>
    </source>
</evidence>
<dbReference type="CDD" id="cd07061">
    <property type="entry name" value="HP_HAP_like"/>
    <property type="match status" value="1"/>
</dbReference>
<dbReference type="InterPro" id="IPR029033">
    <property type="entry name" value="His_PPase_superfam"/>
</dbReference>
<comment type="similarity">
    <text evidence="2">Belongs to the histidine acid phosphatase family.</text>
</comment>
<evidence type="ECO:0000256" key="2">
    <source>
        <dbReference type="ARBA" id="ARBA00005375"/>
    </source>
</evidence>
<dbReference type="InterPro" id="IPR000560">
    <property type="entry name" value="His_Pase_clade-2"/>
</dbReference>
<dbReference type="PROSITE" id="PS00616">
    <property type="entry name" value="HIS_ACID_PHOSPHAT_1"/>
    <property type="match status" value="1"/>
</dbReference>
<gene>
    <name evidence="9" type="ORF">PFISCL1PPCAC_6885</name>
</gene>
<keyword evidence="5" id="KW-0378">Hydrolase</keyword>
<keyword evidence="6" id="KW-1015">Disulfide bond</keyword>
<dbReference type="EMBL" id="BTSY01000002">
    <property type="protein sequence ID" value="GMT15588.1"/>
    <property type="molecule type" value="Genomic_DNA"/>
</dbReference>
<comment type="caution">
    <text evidence="9">The sequence shown here is derived from an EMBL/GenBank/DDBJ whole genome shotgun (WGS) entry which is preliminary data.</text>
</comment>
<dbReference type="PANTHER" id="PTHR11567">
    <property type="entry name" value="ACID PHOSPHATASE-RELATED"/>
    <property type="match status" value="1"/>
</dbReference>
<dbReference type="Pfam" id="PF00328">
    <property type="entry name" value="His_Phos_2"/>
    <property type="match status" value="1"/>
</dbReference>
<name>A0AAV5V8P8_9BILA</name>
<reference evidence="9" key="1">
    <citation type="submission" date="2023-10" db="EMBL/GenBank/DDBJ databases">
        <title>Genome assembly of Pristionchus species.</title>
        <authorList>
            <person name="Yoshida K."/>
            <person name="Sommer R.J."/>
        </authorList>
    </citation>
    <scope>NUCLEOTIDE SEQUENCE</scope>
    <source>
        <strain evidence="9">RS5133</strain>
    </source>
</reference>
<keyword evidence="7" id="KW-0325">Glycoprotein</keyword>
<feature type="signal peptide" evidence="8">
    <location>
        <begin position="1"/>
        <end position="15"/>
    </location>
</feature>
<evidence type="ECO:0000256" key="7">
    <source>
        <dbReference type="ARBA" id="ARBA00023180"/>
    </source>
</evidence>
<evidence type="ECO:0000256" key="8">
    <source>
        <dbReference type="SAM" id="SignalP"/>
    </source>
</evidence>
<feature type="chain" id="PRO_5043394621" description="acid phosphatase" evidence="8">
    <location>
        <begin position="16"/>
        <end position="450"/>
    </location>
</feature>
<accession>A0AAV5V8P8</accession>
<dbReference type="GO" id="GO:0003993">
    <property type="term" value="F:acid phosphatase activity"/>
    <property type="evidence" value="ECO:0007669"/>
    <property type="project" value="UniProtKB-EC"/>
</dbReference>
<dbReference type="SUPFAM" id="SSF53254">
    <property type="entry name" value="Phosphoglycerate mutase-like"/>
    <property type="match status" value="1"/>
</dbReference>
<dbReference type="PANTHER" id="PTHR11567:SF211">
    <property type="entry name" value="PROSTATIC ACID PHOSPHATASE"/>
    <property type="match status" value="1"/>
</dbReference>
<proteinExistence type="inferred from homology"/>
<keyword evidence="10" id="KW-1185">Reference proteome</keyword>
<dbReference type="AlphaFoldDB" id="A0AAV5V8P8"/>
<comment type="catalytic activity">
    <reaction evidence="1">
        <text>a phosphate monoester + H2O = an alcohol + phosphate</text>
        <dbReference type="Rhea" id="RHEA:15017"/>
        <dbReference type="ChEBI" id="CHEBI:15377"/>
        <dbReference type="ChEBI" id="CHEBI:30879"/>
        <dbReference type="ChEBI" id="CHEBI:43474"/>
        <dbReference type="ChEBI" id="CHEBI:67140"/>
        <dbReference type="EC" id="3.1.3.2"/>
    </reaction>
</comment>
<organism evidence="9 10">
    <name type="scientific">Pristionchus fissidentatus</name>
    <dbReference type="NCBI Taxonomy" id="1538716"/>
    <lineage>
        <taxon>Eukaryota</taxon>
        <taxon>Metazoa</taxon>
        <taxon>Ecdysozoa</taxon>
        <taxon>Nematoda</taxon>
        <taxon>Chromadorea</taxon>
        <taxon>Rhabditida</taxon>
        <taxon>Rhabditina</taxon>
        <taxon>Diplogasteromorpha</taxon>
        <taxon>Diplogasteroidea</taxon>
        <taxon>Neodiplogasteridae</taxon>
        <taxon>Pristionchus</taxon>
    </lineage>
</organism>
<evidence type="ECO:0000256" key="4">
    <source>
        <dbReference type="ARBA" id="ARBA00022729"/>
    </source>
</evidence>
<evidence type="ECO:0000256" key="3">
    <source>
        <dbReference type="ARBA" id="ARBA00012646"/>
    </source>
</evidence>
<sequence>MILLCLLSLSVPVFSLPFSQREANYRALPDDVSDPASNYKLIFANAVWRHGDRSPERPLPGDGTDLFGEEDWKFGGGGYGELSPAGMEQQFIVGSKIGDRYINQFGILSQRYRAKEIYIRSTDYNRTLISAYSNLAGMYYGSGKADVDLPTFDKWPQGWVPVPVHTVVNKYDYTGNPDAECKRKMQVRDLIISSPEFLAYQNDPQVAATLSYLSTNSDSDVTLQNSYYFQDTMTCERLHMSDLNDTQTEADISNWYPWFYQGNVADMTNNIVAKVSDFQDGLGNPNGVQGVDVSVEMPKMRAGETVNTIYGMIQGAINCYNDMDSTDCKPFYKKLRYFALSAHDKTLNAFLTLLGPKKYVIPMGYPTYAATVLIELYVNEDTREQYFKVLYLAGPDDNFKSITNYVRGCPMTKEFCPLSALKDIVDVYMPKPDMATYCDIDVFAPTQAQN</sequence>
<dbReference type="InterPro" id="IPR033379">
    <property type="entry name" value="Acid_Pase_AS"/>
</dbReference>